<keyword evidence="1" id="KW-0479">Metal-binding</keyword>
<dbReference type="AlphaFoldDB" id="A0A9P1MBE1"/>
<dbReference type="InterPro" id="IPR050731">
    <property type="entry name" value="HRD1_E3_ubiq-ligases"/>
</dbReference>
<feature type="region of interest" description="Disordered" evidence="5">
    <location>
        <begin position="47"/>
        <end position="140"/>
    </location>
</feature>
<dbReference type="PROSITE" id="PS50089">
    <property type="entry name" value="ZF_RING_2"/>
    <property type="match status" value="1"/>
</dbReference>
<keyword evidence="2 4" id="KW-0863">Zinc-finger</keyword>
<evidence type="ECO:0000259" key="6">
    <source>
        <dbReference type="PROSITE" id="PS50089"/>
    </source>
</evidence>
<keyword evidence="3" id="KW-0862">Zinc</keyword>
<sequence length="286" mass="31392">MMNFQQSGGHDAPFGGVRSLPLYTLIPGTILNQTCLHKGKEGKVGKFGHDYPGSYSESVPPMPPNPHDFARHLPPHNPTTASSETRRRGMSARSRRTAARAHPFSPDRDRDSDEDPQPPTHPDALLDGIFPPALARHGSTEDRQLRAAQFFRGSVSTKMVASASAISSLESVDVDTLPESEKSCIICYNDFGSETPEGVKEAPLRLPVCKHIFGDHCIKKWFDESDSCPYCRTKVPSEPRFSANSRALLELLRARGGPIPLAGSSGAVPQELLLRVFATREGYREF</sequence>
<name>A0A9P1MBE1_9PEZI</name>
<dbReference type="InterPro" id="IPR001841">
    <property type="entry name" value="Znf_RING"/>
</dbReference>
<dbReference type="Pfam" id="PF13639">
    <property type="entry name" value="zf-RING_2"/>
    <property type="match status" value="1"/>
</dbReference>
<dbReference type="OrthoDB" id="8062037at2759"/>
<evidence type="ECO:0000313" key="7">
    <source>
        <dbReference type="EMBL" id="CAI4216730.1"/>
    </source>
</evidence>
<dbReference type="PANTHER" id="PTHR22763:SF162">
    <property type="entry name" value="TRANSMEMBRANE E3 UBIQUITIN-PROTEIN LIGASE 1"/>
    <property type="match status" value="1"/>
</dbReference>
<dbReference type="PANTHER" id="PTHR22763">
    <property type="entry name" value="RING ZINC FINGER PROTEIN"/>
    <property type="match status" value="1"/>
</dbReference>
<evidence type="ECO:0000256" key="5">
    <source>
        <dbReference type="SAM" id="MobiDB-lite"/>
    </source>
</evidence>
<protein>
    <recommendedName>
        <fullName evidence="6">RING-type domain-containing protein</fullName>
    </recommendedName>
</protein>
<proteinExistence type="predicted"/>
<dbReference type="Proteomes" id="UP000838763">
    <property type="component" value="Unassembled WGS sequence"/>
</dbReference>
<accession>A0A9P1MBE1</accession>
<dbReference type="GO" id="GO:0061630">
    <property type="term" value="F:ubiquitin protein ligase activity"/>
    <property type="evidence" value="ECO:0007669"/>
    <property type="project" value="TreeGrafter"/>
</dbReference>
<evidence type="ECO:0000256" key="3">
    <source>
        <dbReference type="ARBA" id="ARBA00022833"/>
    </source>
</evidence>
<evidence type="ECO:0000256" key="1">
    <source>
        <dbReference type="ARBA" id="ARBA00022723"/>
    </source>
</evidence>
<dbReference type="EMBL" id="CALLCH030000015">
    <property type="protein sequence ID" value="CAI4216730.1"/>
    <property type="molecule type" value="Genomic_DNA"/>
</dbReference>
<feature type="domain" description="RING-type" evidence="6">
    <location>
        <begin position="184"/>
        <end position="232"/>
    </location>
</feature>
<dbReference type="GO" id="GO:0008270">
    <property type="term" value="F:zinc ion binding"/>
    <property type="evidence" value="ECO:0007669"/>
    <property type="project" value="UniProtKB-KW"/>
</dbReference>
<evidence type="ECO:0000256" key="4">
    <source>
        <dbReference type="PROSITE-ProRule" id="PRU00175"/>
    </source>
</evidence>
<dbReference type="SUPFAM" id="SSF57850">
    <property type="entry name" value="RING/U-box"/>
    <property type="match status" value="1"/>
</dbReference>
<dbReference type="InterPro" id="IPR013083">
    <property type="entry name" value="Znf_RING/FYVE/PHD"/>
</dbReference>
<comment type="caution">
    <text evidence="7">The sequence shown here is derived from an EMBL/GenBank/DDBJ whole genome shotgun (WGS) entry which is preliminary data.</text>
</comment>
<dbReference type="GO" id="GO:0043161">
    <property type="term" value="P:proteasome-mediated ubiquitin-dependent protein catabolic process"/>
    <property type="evidence" value="ECO:0007669"/>
    <property type="project" value="TreeGrafter"/>
</dbReference>
<reference evidence="7" key="1">
    <citation type="submission" date="2022-11" db="EMBL/GenBank/DDBJ databases">
        <authorList>
            <person name="Scott C."/>
            <person name="Bruce N."/>
        </authorList>
    </citation>
    <scope>NUCLEOTIDE SEQUENCE</scope>
</reference>
<evidence type="ECO:0000313" key="8">
    <source>
        <dbReference type="Proteomes" id="UP000838763"/>
    </source>
</evidence>
<keyword evidence="8" id="KW-1185">Reference proteome</keyword>
<dbReference type="Gene3D" id="3.30.40.10">
    <property type="entry name" value="Zinc/RING finger domain, C3HC4 (zinc finger)"/>
    <property type="match status" value="1"/>
</dbReference>
<feature type="compositionally biased region" description="Basic residues" evidence="5">
    <location>
        <begin position="88"/>
        <end position="99"/>
    </location>
</feature>
<dbReference type="GO" id="GO:0012505">
    <property type="term" value="C:endomembrane system"/>
    <property type="evidence" value="ECO:0007669"/>
    <property type="project" value="TreeGrafter"/>
</dbReference>
<organism evidence="7 8">
    <name type="scientific">Parascedosporium putredinis</name>
    <dbReference type="NCBI Taxonomy" id="1442378"/>
    <lineage>
        <taxon>Eukaryota</taxon>
        <taxon>Fungi</taxon>
        <taxon>Dikarya</taxon>
        <taxon>Ascomycota</taxon>
        <taxon>Pezizomycotina</taxon>
        <taxon>Sordariomycetes</taxon>
        <taxon>Hypocreomycetidae</taxon>
        <taxon>Microascales</taxon>
        <taxon>Microascaceae</taxon>
        <taxon>Parascedosporium</taxon>
    </lineage>
</organism>
<gene>
    <name evidence="7" type="ORF">PPNO1_LOCUS6379</name>
</gene>
<evidence type="ECO:0000256" key="2">
    <source>
        <dbReference type="ARBA" id="ARBA00022771"/>
    </source>
</evidence>
<dbReference type="GO" id="GO:0044695">
    <property type="term" value="C:Dsc E3 ubiquitin ligase complex"/>
    <property type="evidence" value="ECO:0007669"/>
    <property type="project" value="TreeGrafter"/>
</dbReference>